<proteinExistence type="predicted"/>
<keyword evidence="1" id="KW-1185">Reference proteome</keyword>
<organism evidence="1 2">
    <name type="scientific">Romanomermis culicivorax</name>
    <name type="common">Nematode worm</name>
    <dbReference type="NCBI Taxonomy" id="13658"/>
    <lineage>
        <taxon>Eukaryota</taxon>
        <taxon>Metazoa</taxon>
        <taxon>Ecdysozoa</taxon>
        <taxon>Nematoda</taxon>
        <taxon>Enoplea</taxon>
        <taxon>Dorylaimia</taxon>
        <taxon>Mermithida</taxon>
        <taxon>Mermithoidea</taxon>
        <taxon>Mermithidae</taxon>
        <taxon>Romanomermis</taxon>
    </lineage>
</organism>
<sequence length="63" mass="6820">MGTLGGSILKQLVGGDAVDPHIVNLMRNQWQSRIGVVRSLGCVVHINILRLQKGLGTVTKQKD</sequence>
<dbReference type="WBParaSite" id="nRc.2.0.1.t26315-RA">
    <property type="protein sequence ID" value="nRc.2.0.1.t26315-RA"/>
    <property type="gene ID" value="nRc.2.0.1.g26315"/>
</dbReference>
<protein>
    <submittedName>
        <fullName evidence="2">Uncharacterized protein</fullName>
    </submittedName>
</protein>
<evidence type="ECO:0000313" key="2">
    <source>
        <dbReference type="WBParaSite" id="nRc.2.0.1.t26315-RA"/>
    </source>
</evidence>
<dbReference type="Proteomes" id="UP000887565">
    <property type="component" value="Unplaced"/>
</dbReference>
<dbReference type="AlphaFoldDB" id="A0A915JJI5"/>
<accession>A0A915JJI5</accession>
<name>A0A915JJI5_ROMCU</name>
<evidence type="ECO:0000313" key="1">
    <source>
        <dbReference type="Proteomes" id="UP000887565"/>
    </source>
</evidence>
<reference evidence="2" key="1">
    <citation type="submission" date="2022-11" db="UniProtKB">
        <authorList>
            <consortium name="WormBaseParasite"/>
        </authorList>
    </citation>
    <scope>IDENTIFICATION</scope>
</reference>